<dbReference type="InterPro" id="IPR025332">
    <property type="entry name" value="DUF4238"/>
</dbReference>
<organism evidence="1 2">
    <name type="scientific">Leucobacter luti</name>
    <dbReference type="NCBI Taxonomy" id="340320"/>
    <lineage>
        <taxon>Bacteria</taxon>
        <taxon>Bacillati</taxon>
        <taxon>Actinomycetota</taxon>
        <taxon>Actinomycetes</taxon>
        <taxon>Micrococcales</taxon>
        <taxon>Microbacteriaceae</taxon>
        <taxon>Leucobacter</taxon>
    </lineage>
</organism>
<dbReference type="Proteomes" id="UP000295601">
    <property type="component" value="Unassembled WGS sequence"/>
</dbReference>
<name>A0A4R6S5K0_9MICO</name>
<dbReference type="EMBL" id="SNYA01000002">
    <property type="protein sequence ID" value="TDP94613.1"/>
    <property type="molecule type" value="Genomic_DNA"/>
</dbReference>
<protein>
    <submittedName>
        <fullName evidence="1">Uncharacterized protein DUF4238</fullName>
    </submittedName>
</protein>
<evidence type="ECO:0000313" key="2">
    <source>
        <dbReference type="Proteomes" id="UP000295601"/>
    </source>
</evidence>
<dbReference type="Pfam" id="PF14022">
    <property type="entry name" value="DUF4238"/>
    <property type="match status" value="1"/>
</dbReference>
<accession>A0A4R6S5K0</accession>
<dbReference type="RefSeq" id="WP_133616189.1">
    <property type="nucleotide sequence ID" value="NZ_SNYA01000002.1"/>
</dbReference>
<comment type="caution">
    <text evidence="1">The sequence shown here is derived from an EMBL/GenBank/DDBJ whole genome shotgun (WGS) entry which is preliminary data.</text>
</comment>
<sequence>MSISAVKNAHMIPACYLRAWEDEKSEVYVADLVAERPLILRTSKATVVNYAYKPAVLKHDREAHYAAIEDRGIVAIREAAKGSVLNSDARLAVIEFFDMFQERGIHADHASLSVPVVMGSQDSEELKDLDMNLGDMITLHRDLNPDLLNLKDQHLEDRPWKVITQPAPMMTGDAAVIPILGAEDDELIAVLFPLSPMELLVIGDVPENLKLNITQYIAMKSRRWLVGRVEDAPGWVVEAVASKRTRK</sequence>
<proteinExistence type="predicted"/>
<gene>
    <name evidence="1" type="ORF">EDF62_1033</name>
</gene>
<keyword evidence="2" id="KW-1185">Reference proteome</keyword>
<reference evidence="1 2" key="1">
    <citation type="submission" date="2019-03" db="EMBL/GenBank/DDBJ databases">
        <title>Genomic analyses of the natural microbiome of Caenorhabditis elegans.</title>
        <authorList>
            <person name="Samuel B."/>
        </authorList>
    </citation>
    <scope>NUCLEOTIDE SEQUENCE [LARGE SCALE GENOMIC DNA]</scope>
    <source>
        <strain evidence="1 2">JUb18</strain>
    </source>
</reference>
<evidence type="ECO:0000313" key="1">
    <source>
        <dbReference type="EMBL" id="TDP94613.1"/>
    </source>
</evidence>
<dbReference type="AlphaFoldDB" id="A0A4R6S5K0"/>
<dbReference type="OrthoDB" id="4929337at2"/>